<gene>
    <name evidence="3" type="ORF">AWOD_II_0190</name>
</gene>
<dbReference type="InterPro" id="IPR041698">
    <property type="entry name" value="Methyltransf_25"/>
</dbReference>
<dbReference type="PRINTS" id="PR00040">
    <property type="entry name" value="HTHMERR"/>
</dbReference>
<proteinExistence type="predicted"/>
<dbReference type="InterPro" id="IPR000551">
    <property type="entry name" value="MerR-type_HTH_dom"/>
</dbReference>
<organism evidence="3 4">
    <name type="scientific">Aliivibrio wodanis</name>
    <dbReference type="NCBI Taxonomy" id="80852"/>
    <lineage>
        <taxon>Bacteria</taxon>
        <taxon>Pseudomonadati</taxon>
        <taxon>Pseudomonadota</taxon>
        <taxon>Gammaproteobacteria</taxon>
        <taxon>Vibrionales</taxon>
        <taxon>Vibrionaceae</taxon>
        <taxon>Aliivibrio</taxon>
    </lineage>
</organism>
<dbReference type="SMART" id="SM00422">
    <property type="entry name" value="HTH_MERR"/>
    <property type="match status" value="1"/>
</dbReference>
<dbReference type="Gene3D" id="1.10.1660.10">
    <property type="match status" value="1"/>
</dbReference>
<keyword evidence="4" id="KW-1185">Reference proteome</keyword>
<evidence type="ECO:0000256" key="1">
    <source>
        <dbReference type="ARBA" id="ARBA00023125"/>
    </source>
</evidence>
<dbReference type="SUPFAM" id="SSF53335">
    <property type="entry name" value="S-adenosyl-L-methionine-dependent methyltransferases"/>
    <property type="match status" value="1"/>
</dbReference>
<dbReference type="GeneID" id="28542434"/>
<dbReference type="GO" id="GO:0003700">
    <property type="term" value="F:DNA-binding transcription factor activity"/>
    <property type="evidence" value="ECO:0007669"/>
    <property type="project" value="InterPro"/>
</dbReference>
<name>A0A090I5X3_9GAMM</name>
<feature type="domain" description="HTH merR-type" evidence="2">
    <location>
        <begin position="1"/>
        <end position="69"/>
    </location>
</feature>
<dbReference type="Pfam" id="PF13649">
    <property type="entry name" value="Methyltransf_25"/>
    <property type="match status" value="1"/>
</dbReference>
<dbReference type="AlphaFoldDB" id="A0A090I5X3"/>
<dbReference type="GO" id="GO:0003677">
    <property type="term" value="F:DNA binding"/>
    <property type="evidence" value="ECO:0007669"/>
    <property type="project" value="UniProtKB-KW"/>
</dbReference>
<dbReference type="KEGG" id="awd:AWOD_II_0190"/>
<protein>
    <submittedName>
        <fullName evidence="3">HTH-type transcriptional regulator, MerR family</fullName>
    </submittedName>
</protein>
<dbReference type="CDD" id="cd02440">
    <property type="entry name" value="AdoMet_MTases"/>
    <property type="match status" value="1"/>
</dbReference>
<evidence type="ECO:0000313" key="3">
    <source>
        <dbReference type="EMBL" id="CED56841.1"/>
    </source>
</evidence>
<dbReference type="STRING" id="80852.AWOD_II_0190"/>
<keyword evidence="1" id="KW-0238">DNA-binding</keyword>
<dbReference type="Proteomes" id="UP000032427">
    <property type="component" value="Chromosome 2"/>
</dbReference>
<dbReference type="Gene3D" id="3.40.50.150">
    <property type="entry name" value="Vaccinia Virus protein VP39"/>
    <property type="match status" value="1"/>
</dbReference>
<dbReference type="Pfam" id="PF13411">
    <property type="entry name" value="MerR_1"/>
    <property type="match status" value="1"/>
</dbReference>
<dbReference type="InterPro" id="IPR029063">
    <property type="entry name" value="SAM-dependent_MTases_sf"/>
</dbReference>
<accession>A0A090I5X3</accession>
<dbReference type="SUPFAM" id="SSF46955">
    <property type="entry name" value="Putative DNA-binding domain"/>
    <property type="match status" value="1"/>
</dbReference>
<evidence type="ECO:0000259" key="2">
    <source>
        <dbReference type="PROSITE" id="PS50937"/>
    </source>
</evidence>
<evidence type="ECO:0000313" key="4">
    <source>
        <dbReference type="Proteomes" id="UP000032427"/>
    </source>
</evidence>
<dbReference type="HOGENOM" id="CLU_709504_0_0_6"/>
<dbReference type="PATRIC" id="fig|80852.17.peg.2938"/>
<dbReference type="InterPro" id="IPR047057">
    <property type="entry name" value="MerR_fam"/>
</dbReference>
<dbReference type="PROSITE" id="PS50937">
    <property type="entry name" value="HTH_MERR_2"/>
    <property type="match status" value="1"/>
</dbReference>
<dbReference type="EMBL" id="LN554847">
    <property type="protein sequence ID" value="CED56841.1"/>
    <property type="molecule type" value="Genomic_DNA"/>
</dbReference>
<reference evidence="4" key="1">
    <citation type="submission" date="2014-09" db="EMBL/GenBank/DDBJ databases">
        <authorList>
            <person name="Hjerde E."/>
        </authorList>
    </citation>
    <scope>NUCLEOTIDE SEQUENCE [LARGE SCALE GENOMIC DNA]</scope>
    <source>
        <strain evidence="4">06/09/139</strain>
    </source>
</reference>
<dbReference type="PANTHER" id="PTHR30204:SF97">
    <property type="entry name" value="MERR FAMILY REGULATORY PROTEIN"/>
    <property type="match status" value="1"/>
</dbReference>
<dbReference type="InterPro" id="IPR009061">
    <property type="entry name" value="DNA-bd_dom_put_sf"/>
</dbReference>
<dbReference type="OrthoDB" id="9808480at2"/>
<dbReference type="PANTHER" id="PTHR30204">
    <property type="entry name" value="REDOX-CYCLING DRUG-SENSING TRANSCRIPTIONAL ACTIVATOR SOXR"/>
    <property type="match status" value="1"/>
</dbReference>
<sequence>MYRISELAQHVGLSRSTLLYYEKLGLISAKRQANGYRSYSENDLQRLVLLQQLQAGGLSLKECQACLEAKIDREKLLHRLDVLDDEIAKKQKARELLSSMLGMNSMREWHQTIEQQAPSAHLEWLIKQGFDEKQAMRLKWLSKDMNEHDRYMQDFNLVFEALETWGPGSKADRLKALNIVPNQIDTILEIGCGQGIATQILAENTQATITAVDNEEFALDALMQKLKEKGLDNRILTLCANMTSLPCEAASFDLIWSEGSAYIMGVENALTTWKSFLKEDGLLVLSDAVWSVDNPDKETLAFWQHEYPDMTTVEVRIKQAEAAGYELIDTFSLSEEAWQAYYRPLEARLNELKEELYGSSVLADIEREIAIFHQRAGEYDYQMFILKNSKIG</sequence>